<feature type="transmembrane region" description="Helical" evidence="6">
    <location>
        <begin position="89"/>
        <end position="110"/>
    </location>
</feature>
<feature type="transmembrane region" description="Helical" evidence="6">
    <location>
        <begin position="122"/>
        <end position="144"/>
    </location>
</feature>
<name>W0V8I4_9BURK</name>
<evidence type="ECO:0000256" key="4">
    <source>
        <dbReference type="ARBA" id="ARBA00022989"/>
    </source>
</evidence>
<dbReference type="AlphaFoldDB" id="W0V8I4"/>
<protein>
    <recommendedName>
        <fullName evidence="7">EamA domain-containing protein</fullName>
    </recommendedName>
</protein>
<feature type="transmembrane region" description="Helical" evidence="6">
    <location>
        <begin position="283"/>
        <end position="301"/>
    </location>
</feature>
<evidence type="ECO:0000256" key="2">
    <source>
        <dbReference type="ARBA" id="ARBA00022475"/>
    </source>
</evidence>
<reference evidence="8 9" key="1">
    <citation type="journal article" date="2015" name="Genome Announc.">
        <title>Genome Sequence of Mushroom Soft-Rot Pathogen Janthinobacterium agaricidamnosum.</title>
        <authorList>
            <person name="Graupner K."/>
            <person name="Lackner G."/>
            <person name="Hertweck C."/>
        </authorList>
    </citation>
    <scope>NUCLEOTIDE SEQUENCE [LARGE SCALE GENOMIC DNA]</scope>
    <source>
        <strain evidence="9">NBRC 102515 / DSM 9628</strain>
    </source>
</reference>
<accession>W0V8I4</accession>
<evidence type="ECO:0000313" key="8">
    <source>
        <dbReference type="EMBL" id="CDG83658.1"/>
    </source>
</evidence>
<evidence type="ECO:0000259" key="7">
    <source>
        <dbReference type="Pfam" id="PF00892"/>
    </source>
</evidence>
<dbReference type="eggNOG" id="COG0697">
    <property type="taxonomic scope" value="Bacteria"/>
</dbReference>
<dbReference type="OrthoDB" id="7216522at2"/>
<dbReference type="STRING" id="1349767.GJA_3032"/>
<dbReference type="Pfam" id="PF00892">
    <property type="entry name" value="EamA"/>
    <property type="match status" value="1"/>
</dbReference>
<dbReference type="InterPro" id="IPR037185">
    <property type="entry name" value="EmrE-like"/>
</dbReference>
<evidence type="ECO:0000313" key="9">
    <source>
        <dbReference type="Proteomes" id="UP000027604"/>
    </source>
</evidence>
<dbReference type="InterPro" id="IPR000620">
    <property type="entry name" value="EamA_dom"/>
</dbReference>
<evidence type="ECO:0000256" key="3">
    <source>
        <dbReference type="ARBA" id="ARBA00022692"/>
    </source>
</evidence>
<feature type="transmembrane region" description="Helical" evidence="6">
    <location>
        <begin position="186"/>
        <end position="206"/>
    </location>
</feature>
<dbReference type="InterPro" id="IPR050638">
    <property type="entry name" value="AA-Vitamin_Transporters"/>
</dbReference>
<keyword evidence="5 6" id="KW-0472">Membrane</keyword>
<evidence type="ECO:0000256" key="1">
    <source>
        <dbReference type="ARBA" id="ARBA00004651"/>
    </source>
</evidence>
<dbReference type="SUPFAM" id="SSF103481">
    <property type="entry name" value="Multidrug resistance efflux transporter EmrE"/>
    <property type="match status" value="2"/>
</dbReference>
<dbReference type="EMBL" id="HG322949">
    <property type="protein sequence ID" value="CDG83658.1"/>
    <property type="molecule type" value="Genomic_DNA"/>
</dbReference>
<dbReference type="PATRIC" id="fig|1349767.4.peg.4740"/>
<feature type="transmembrane region" description="Helical" evidence="6">
    <location>
        <begin position="7"/>
        <end position="25"/>
    </location>
</feature>
<feature type="transmembrane region" description="Helical" evidence="6">
    <location>
        <begin position="65"/>
        <end position="83"/>
    </location>
</feature>
<keyword evidence="2" id="KW-1003">Cell membrane</keyword>
<evidence type="ECO:0000256" key="5">
    <source>
        <dbReference type="ARBA" id="ARBA00023136"/>
    </source>
</evidence>
<dbReference type="PANTHER" id="PTHR32322">
    <property type="entry name" value="INNER MEMBRANE TRANSPORTER"/>
    <property type="match status" value="1"/>
</dbReference>
<feature type="transmembrane region" description="Helical" evidence="6">
    <location>
        <begin position="256"/>
        <end position="277"/>
    </location>
</feature>
<feature type="transmembrane region" description="Helical" evidence="6">
    <location>
        <begin position="31"/>
        <end position="53"/>
    </location>
</feature>
<dbReference type="RefSeq" id="WP_038493236.1">
    <property type="nucleotide sequence ID" value="NZ_BCTH01000081.1"/>
</dbReference>
<feature type="transmembrane region" description="Helical" evidence="6">
    <location>
        <begin position="150"/>
        <end position="174"/>
    </location>
</feature>
<dbReference type="GO" id="GO:0005886">
    <property type="term" value="C:plasma membrane"/>
    <property type="evidence" value="ECO:0007669"/>
    <property type="project" value="UniProtKB-SubCell"/>
</dbReference>
<keyword evidence="9" id="KW-1185">Reference proteome</keyword>
<dbReference type="PANTHER" id="PTHR32322:SF18">
    <property type="entry name" value="S-ADENOSYLMETHIONINE_S-ADENOSYLHOMOCYSTEINE TRANSPORTER"/>
    <property type="match status" value="1"/>
</dbReference>
<organism evidence="8 9">
    <name type="scientific">Janthinobacterium agaricidamnosum NBRC 102515 = DSM 9628</name>
    <dbReference type="NCBI Taxonomy" id="1349767"/>
    <lineage>
        <taxon>Bacteria</taxon>
        <taxon>Pseudomonadati</taxon>
        <taxon>Pseudomonadota</taxon>
        <taxon>Betaproteobacteria</taxon>
        <taxon>Burkholderiales</taxon>
        <taxon>Oxalobacteraceae</taxon>
        <taxon>Janthinobacterium</taxon>
    </lineage>
</organism>
<dbReference type="KEGG" id="jag:GJA_3032"/>
<evidence type="ECO:0000256" key="6">
    <source>
        <dbReference type="SAM" id="Phobius"/>
    </source>
</evidence>
<feature type="transmembrane region" description="Helical" evidence="6">
    <location>
        <begin position="226"/>
        <end position="244"/>
    </location>
</feature>
<dbReference type="HOGENOM" id="CLU_058004_1_0_4"/>
<proteinExistence type="predicted"/>
<gene>
    <name evidence="8" type="ORF">GJA_3032</name>
</gene>
<feature type="domain" description="EamA" evidence="7">
    <location>
        <begin position="3"/>
        <end position="136"/>
    </location>
</feature>
<keyword evidence="4 6" id="KW-1133">Transmembrane helix</keyword>
<sequence>MKRGIAYAGMAGAAWGLVFLMPKLLPEFSPLMISCGRFLLYGAVSLLVAAPRARRLLAMLTRTDLLLLVQLALLGNLLYYMLLSASVQMAGVATASLIIGVLPVTITLAGRRDSGAVPLARLAWPLTMVIAGIACINLDTLLAADAEQASVMTVATGVVCGFGALLCWTIFAVVNTRHLKKSHINSSDWATLWGIVSGLLSIPIWLLAQLFSVGGTGIEAPPERWLMFWGVCLTAAIFASWFGNRMWNAASRRLPMTLGGQLIVFETLFALLYGFIYAHRLPGALEIAAMLLLIGGVCWTVRRHAPSAAPAH</sequence>
<keyword evidence="3 6" id="KW-0812">Transmembrane</keyword>
<comment type="subcellular location">
    <subcellularLocation>
        <location evidence="1">Cell membrane</location>
        <topology evidence="1">Multi-pass membrane protein</topology>
    </subcellularLocation>
</comment>
<dbReference type="Proteomes" id="UP000027604">
    <property type="component" value="Chromosome I"/>
</dbReference>